<protein>
    <submittedName>
        <fullName evidence="2">Uncharacterized protein</fullName>
    </submittedName>
</protein>
<organism evidence="2 3">
    <name type="scientific">Coccidioides posadasii RMSCC 3488</name>
    <dbReference type="NCBI Taxonomy" id="454284"/>
    <lineage>
        <taxon>Eukaryota</taxon>
        <taxon>Fungi</taxon>
        <taxon>Dikarya</taxon>
        <taxon>Ascomycota</taxon>
        <taxon>Pezizomycotina</taxon>
        <taxon>Eurotiomycetes</taxon>
        <taxon>Eurotiomycetidae</taxon>
        <taxon>Onygenales</taxon>
        <taxon>Onygenaceae</taxon>
        <taxon>Coccidioides</taxon>
    </lineage>
</organism>
<dbReference type="Proteomes" id="UP000054567">
    <property type="component" value="Unassembled WGS sequence"/>
</dbReference>
<feature type="compositionally biased region" description="Basic residues" evidence="1">
    <location>
        <begin position="124"/>
        <end position="135"/>
    </location>
</feature>
<dbReference type="VEuPathDB" id="FungiDB:CPAG_01410"/>
<reference evidence="3" key="3">
    <citation type="journal article" date="2010" name="Genome Res.">
        <title>Population genomic sequencing of Coccidioides fungi reveals recent hybridization and transposon control.</title>
        <authorList>
            <person name="Neafsey D.E."/>
            <person name="Barker B.M."/>
            <person name="Sharpton T.J."/>
            <person name="Stajich J.E."/>
            <person name="Park D.J."/>
            <person name="Whiston E."/>
            <person name="Hung C.-Y."/>
            <person name="McMahan C."/>
            <person name="White J."/>
            <person name="Sykes S."/>
            <person name="Heiman D."/>
            <person name="Young S."/>
            <person name="Zeng Q."/>
            <person name="Abouelleil A."/>
            <person name="Aftuck L."/>
            <person name="Bessette D."/>
            <person name="Brown A."/>
            <person name="FitzGerald M."/>
            <person name="Lui A."/>
            <person name="Macdonald J.P."/>
            <person name="Priest M."/>
            <person name="Orbach M.J."/>
            <person name="Galgiani J.N."/>
            <person name="Kirkland T.N."/>
            <person name="Cole G.T."/>
            <person name="Birren B.W."/>
            <person name="Henn M.R."/>
            <person name="Taylor J.W."/>
            <person name="Rounsley S.D."/>
        </authorList>
    </citation>
    <scope>NUCLEOTIDE SEQUENCE [LARGE SCALE GENOMIC DNA]</scope>
    <source>
        <strain evidence="3">RMSCC 3488</strain>
    </source>
</reference>
<evidence type="ECO:0000313" key="2">
    <source>
        <dbReference type="EMBL" id="KMM65058.1"/>
    </source>
</evidence>
<proteinExistence type="predicted"/>
<gene>
    <name evidence="2" type="ORF">CPAG_01410</name>
</gene>
<accession>A0A0J6F4H7</accession>
<dbReference type="AlphaFoldDB" id="A0A0J6F4H7"/>
<feature type="compositionally biased region" description="Basic residues" evidence="1">
    <location>
        <begin position="86"/>
        <end position="98"/>
    </location>
</feature>
<name>A0A0J6F4H7_COCPO</name>
<reference evidence="2 3" key="1">
    <citation type="submission" date="2007-06" db="EMBL/GenBank/DDBJ databases">
        <title>The Genome Sequence of Coccidioides posadasii RMSCC_3488.</title>
        <authorList>
            <consortium name="Coccidioides Genome Resources Consortium"/>
            <consortium name="The Broad Institute Genome Sequencing Platform"/>
            <person name="Henn M.R."/>
            <person name="Sykes S."/>
            <person name="Young S."/>
            <person name="Jaffe D."/>
            <person name="Berlin A."/>
            <person name="Alvarez P."/>
            <person name="Butler J."/>
            <person name="Gnerre S."/>
            <person name="Grabherr M."/>
            <person name="Mauceli E."/>
            <person name="Brockman W."/>
            <person name="Kodira C."/>
            <person name="Alvarado L."/>
            <person name="Zeng Q."/>
            <person name="Crawford M."/>
            <person name="Antoine C."/>
            <person name="Devon K."/>
            <person name="Galgiani J."/>
            <person name="Orsborn K."/>
            <person name="Lewis M.L."/>
            <person name="Nusbaum C."/>
            <person name="Galagan J."/>
            <person name="Birren B."/>
        </authorList>
    </citation>
    <scope>NUCLEOTIDE SEQUENCE [LARGE SCALE GENOMIC DNA]</scope>
    <source>
        <strain evidence="2 3">RMSCC 3488</strain>
    </source>
</reference>
<feature type="region of interest" description="Disordered" evidence="1">
    <location>
        <begin position="61"/>
        <end position="143"/>
    </location>
</feature>
<evidence type="ECO:0000256" key="1">
    <source>
        <dbReference type="SAM" id="MobiDB-lite"/>
    </source>
</evidence>
<dbReference type="EMBL" id="DS268109">
    <property type="protein sequence ID" value="KMM65058.1"/>
    <property type="molecule type" value="Genomic_DNA"/>
</dbReference>
<reference evidence="3" key="2">
    <citation type="journal article" date="2009" name="Genome Res.">
        <title>Comparative genomic analyses of the human fungal pathogens Coccidioides and their relatives.</title>
        <authorList>
            <person name="Sharpton T.J."/>
            <person name="Stajich J.E."/>
            <person name="Rounsley S.D."/>
            <person name="Gardner M.J."/>
            <person name="Wortman J.R."/>
            <person name="Jordar V.S."/>
            <person name="Maiti R."/>
            <person name="Kodira C.D."/>
            <person name="Neafsey D.E."/>
            <person name="Zeng Q."/>
            <person name="Hung C.-Y."/>
            <person name="McMahan C."/>
            <person name="Muszewska A."/>
            <person name="Grynberg M."/>
            <person name="Mandel M.A."/>
            <person name="Kellner E.M."/>
            <person name="Barker B.M."/>
            <person name="Galgiani J.N."/>
            <person name="Orbach M.J."/>
            <person name="Kirkland T.N."/>
            <person name="Cole G.T."/>
            <person name="Henn M.R."/>
            <person name="Birren B.W."/>
            <person name="Taylor J.W."/>
        </authorList>
    </citation>
    <scope>NUCLEOTIDE SEQUENCE [LARGE SCALE GENOMIC DNA]</scope>
    <source>
        <strain evidence="3">RMSCC 3488</strain>
    </source>
</reference>
<sequence>MSPRAPDVSKVTSENAALYLRVKELEEQLSGRFRFARHIGPKSSIILRVLDLAIKVRGNIGAENRESSQPVPRWFQAGTPSDAKDRRRAGFAFQRRKKQAAEKRGFQPSRVNGLQRLRTDPKSPKRRGPKSKKYPGGRPPKPTGIVALARLLSLMSTTHKELIII</sequence>
<evidence type="ECO:0000313" key="3">
    <source>
        <dbReference type="Proteomes" id="UP000054567"/>
    </source>
</evidence>